<name>T1KWA9_TETUR</name>
<organism evidence="2 3">
    <name type="scientific">Tetranychus urticae</name>
    <name type="common">Two-spotted spider mite</name>
    <dbReference type="NCBI Taxonomy" id="32264"/>
    <lineage>
        <taxon>Eukaryota</taxon>
        <taxon>Metazoa</taxon>
        <taxon>Ecdysozoa</taxon>
        <taxon>Arthropoda</taxon>
        <taxon>Chelicerata</taxon>
        <taxon>Arachnida</taxon>
        <taxon>Acari</taxon>
        <taxon>Acariformes</taxon>
        <taxon>Trombidiformes</taxon>
        <taxon>Prostigmata</taxon>
        <taxon>Eleutherengona</taxon>
        <taxon>Raphignathae</taxon>
        <taxon>Tetranychoidea</taxon>
        <taxon>Tetranychidae</taxon>
        <taxon>Tetranychus</taxon>
    </lineage>
</organism>
<evidence type="ECO:0000313" key="2">
    <source>
        <dbReference type="EnsemblMetazoa" id="tetur24g00990.1"/>
    </source>
</evidence>
<reference evidence="2" key="2">
    <citation type="submission" date="2015-06" db="UniProtKB">
        <authorList>
            <consortium name="EnsemblMetazoa"/>
        </authorList>
    </citation>
    <scope>IDENTIFICATION</scope>
</reference>
<reference evidence="3" key="1">
    <citation type="submission" date="2011-08" db="EMBL/GenBank/DDBJ databases">
        <authorList>
            <person name="Rombauts S."/>
        </authorList>
    </citation>
    <scope>NUCLEOTIDE SEQUENCE</scope>
    <source>
        <strain evidence="3">London</strain>
    </source>
</reference>
<dbReference type="HOGENOM" id="CLU_772387_0_0_1"/>
<dbReference type="EnsemblMetazoa" id="tetur24g00990.1">
    <property type="protein sequence ID" value="tetur24g00990.1"/>
    <property type="gene ID" value="tetur24g00990"/>
</dbReference>
<sequence>MDTNNVSVKHTPDCISCESIVKEADFSAASFELNDENCSKQLTSFEMEATRLNLESVTIADDLYIEKDLGPKVSETMDDNNKVSVKCTLDIACEQKVKEADISAFSFGVNAETCSKQLMSCENEAKPINFGSVSYVFELEKELRDAKQMYYNELCDFMRTTQRYAQKEKQKCEIRKDIYGSFDKIINGLKSQVEVCKDIIPLAQTIYDTLVALNNNQIKHYSDCVIIFAEFVNGFVEVNGFGGAHGVIDKVEINDHKSANDIAKDCLQTLALLKERKFNDPFSEKIAANLRIEDETGLLLQQIKDKNAESKVEEERIEVEINNREQNIKQLEMEIEKMKQQTIAIEGDEKAKNLESCLQ</sequence>
<protein>
    <submittedName>
        <fullName evidence="2">Uncharacterized protein</fullName>
    </submittedName>
</protein>
<dbReference type="Proteomes" id="UP000015104">
    <property type="component" value="Unassembled WGS sequence"/>
</dbReference>
<accession>T1KWA9</accession>
<proteinExistence type="predicted"/>
<dbReference type="AlphaFoldDB" id="T1KWA9"/>
<keyword evidence="1" id="KW-0175">Coiled coil</keyword>
<evidence type="ECO:0000256" key="1">
    <source>
        <dbReference type="SAM" id="Coils"/>
    </source>
</evidence>
<feature type="coiled-coil region" evidence="1">
    <location>
        <begin position="300"/>
        <end position="348"/>
    </location>
</feature>
<dbReference type="EMBL" id="CAEY01000640">
    <property type="status" value="NOT_ANNOTATED_CDS"/>
    <property type="molecule type" value="Genomic_DNA"/>
</dbReference>
<evidence type="ECO:0000313" key="3">
    <source>
        <dbReference type="Proteomes" id="UP000015104"/>
    </source>
</evidence>
<keyword evidence="3" id="KW-1185">Reference proteome</keyword>